<organism evidence="2 3">
    <name type="scientific">Streptomyces katrae</name>
    <dbReference type="NCBI Taxonomy" id="68223"/>
    <lineage>
        <taxon>Bacteria</taxon>
        <taxon>Bacillati</taxon>
        <taxon>Actinomycetota</taxon>
        <taxon>Actinomycetes</taxon>
        <taxon>Kitasatosporales</taxon>
        <taxon>Streptomycetaceae</taxon>
        <taxon>Streptomyces</taxon>
    </lineage>
</organism>
<reference evidence="2 3" key="1">
    <citation type="submission" date="2015-02" db="EMBL/GenBank/DDBJ databases">
        <authorList>
            <person name="Ju K.-S."/>
            <person name="Doroghazi J.R."/>
            <person name="Metcalf W."/>
        </authorList>
    </citation>
    <scope>NUCLEOTIDE SEQUENCE [LARGE SCALE GENOMIC DNA]</scope>
    <source>
        <strain evidence="2 3">NRRL ISP-5550</strain>
    </source>
</reference>
<feature type="transmembrane region" description="Helical" evidence="1">
    <location>
        <begin position="48"/>
        <end position="70"/>
    </location>
</feature>
<proteinExistence type="predicted"/>
<keyword evidence="1" id="KW-0472">Membrane</keyword>
<dbReference type="AlphaFoldDB" id="A0A0F4ISX8"/>
<dbReference type="PATRIC" id="fig|68223.7.peg.3557"/>
<feature type="transmembrane region" description="Helical" evidence="1">
    <location>
        <begin position="169"/>
        <end position="195"/>
    </location>
</feature>
<comment type="caution">
    <text evidence="2">The sequence shown here is derived from an EMBL/GenBank/DDBJ whole genome shotgun (WGS) entry which is preliminary data.</text>
</comment>
<dbReference type="Proteomes" id="UP000033551">
    <property type="component" value="Unassembled WGS sequence"/>
</dbReference>
<protein>
    <recommendedName>
        <fullName evidence="4">Integral membrane protein</fullName>
    </recommendedName>
</protein>
<evidence type="ECO:0008006" key="4">
    <source>
        <dbReference type="Google" id="ProtNLM"/>
    </source>
</evidence>
<evidence type="ECO:0000313" key="3">
    <source>
        <dbReference type="Proteomes" id="UP000033551"/>
    </source>
</evidence>
<evidence type="ECO:0000256" key="1">
    <source>
        <dbReference type="SAM" id="Phobius"/>
    </source>
</evidence>
<name>A0A0F4ISX8_9ACTN</name>
<keyword evidence="3" id="KW-1185">Reference proteome</keyword>
<sequence>MAGAGTVRRPWGRRWTAFVRGAFVAAPVCLLVYGVVRLADPDHGPGPAWTFGHLALAAGVGLFGVVFLGLRRLAVPAGRAGRVGAGVATGLGLAGAAAAFAQAVIDLVVGLRSADRAGMDRLFEEIQSRPGVEPAVYSVGPLLFYVGLLWIVTQLAAGRRTGVWRPAAVLLGTAVMGVSLDLIPLGALLFCAALAPLGRDLAARECAARADLAYSGGDPYGAAGLRAVA</sequence>
<feature type="transmembrane region" description="Helical" evidence="1">
    <location>
        <begin position="17"/>
        <end position="36"/>
    </location>
</feature>
<gene>
    <name evidence="2" type="ORF">VR44_33395</name>
</gene>
<accession>A0A0F4ISX8</accession>
<evidence type="ECO:0000313" key="2">
    <source>
        <dbReference type="EMBL" id="KJY25110.1"/>
    </source>
</evidence>
<feature type="transmembrane region" description="Helical" evidence="1">
    <location>
        <begin position="82"/>
        <end position="105"/>
    </location>
</feature>
<keyword evidence="1" id="KW-1133">Transmembrane helix</keyword>
<dbReference type="EMBL" id="JZWV01001119">
    <property type="protein sequence ID" value="KJY25110.1"/>
    <property type="molecule type" value="Genomic_DNA"/>
</dbReference>
<feature type="transmembrane region" description="Helical" evidence="1">
    <location>
        <begin position="135"/>
        <end position="157"/>
    </location>
</feature>
<keyword evidence="1" id="KW-0812">Transmembrane</keyword>